<feature type="region of interest" description="Disordered" evidence="1">
    <location>
        <begin position="688"/>
        <end position="724"/>
    </location>
</feature>
<feature type="region of interest" description="Disordered" evidence="1">
    <location>
        <begin position="466"/>
        <end position="488"/>
    </location>
</feature>
<evidence type="ECO:0000256" key="1">
    <source>
        <dbReference type="SAM" id="MobiDB-lite"/>
    </source>
</evidence>
<feature type="region of interest" description="Disordered" evidence="1">
    <location>
        <begin position="426"/>
        <end position="454"/>
    </location>
</feature>
<protein>
    <submittedName>
        <fullName evidence="2">Uncharacterized protein</fullName>
    </submittedName>
</protein>
<feature type="compositionally biased region" description="Polar residues" evidence="1">
    <location>
        <begin position="690"/>
        <end position="703"/>
    </location>
</feature>
<dbReference type="OrthoDB" id="6347145at2759"/>
<feature type="compositionally biased region" description="Low complexity" evidence="1">
    <location>
        <begin position="713"/>
        <end position="724"/>
    </location>
</feature>
<reference evidence="2" key="1">
    <citation type="journal article" date="2018" name="Genome Res.">
        <title>The genomic architecture and molecular evolution of ant odorant receptors.</title>
        <authorList>
            <person name="McKenzie S.K."/>
            <person name="Kronauer D.J.C."/>
        </authorList>
    </citation>
    <scope>NUCLEOTIDE SEQUENCE [LARGE SCALE GENOMIC DNA]</scope>
    <source>
        <strain evidence="2">Clonal line C1</strain>
    </source>
</reference>
<dbReference type="EMBL" id="QOIP01000008">
    <property type="protein sequence ID" value="RLU19502.1"/>
    <property type="molecule type" value="Genomic_DNA"/>
</dbReference>
<dbReference type="Proteomes" id="UP000279307">
    <property type="component" value="Chromosome 8"/>
</dbReference>
<comment type="caution">
    <text evidence="2">The sequence shown here is derived from an EMBL/GenBank/DDBJ whole genome shotgun (WGS) entry which is preliminary data.</text>
</comment>
<feature type="compositionally biased region" description="Low complexity" evidence="1">
    <location>
        <begin position="296"/>
        <end position="306"/>
    </location>
</feature>
<organism evidence="2">
    <name type="scientific">Ooceraea biroi</name>
    <name type="common">Clonal raider ant</name>
    <name type="synonym">Cerapachys biroi</name>
    <dbReference type="NCBI Taxonomy" id="2015173"/>
    <lineage>
        <taxon>Eukaryota</taxon>
        <taxon>Metazoa</taxon>
        <taxon>Ecdysozoa</taxon>
        <taxon>Arthropoda</taxon>
        <taxon>Hexapoda</taxon>
        <taxon>Insecta</taxon>
        <taxon>Pterygota</taxon>
        <taxon>Neoptera</taxon>
        <taxon>Endopterygota</taxon>
        <taxon>Hymenoptera</taxon>
        <taxon>Apocrita</taxon>
        <taxon>Aculeata</taxon>
        <taxon>Formicoidea</taxon>
        <taxon>Formicidae</taxon>
        <taxon>Dorylinae</taxon>
        <taxon>Ooceraea</taxon>
    </lineage>
</organism>
<sequence length="916" mass="101000">MSADATDPDGILTRTGYIHDGCLVDEIDLVDLSDLELDDNDDWLYIPPRCSTESTNHDLYAWLKTEPELDIRDNKKCIDTRTFTRPKRRSARMSFESIFEGLPPSIKGIWKPPSKDVTHTEDEEKSLPVMIEDQESVPLMLKPSAKAAMNASSNQSFVPVSGQESMEAFLNMSQSKGIDSFINLGEPEFSSDLLMNVSQPSLLYMSITSSMNELANLSVIKSDIVPVASTNTDKKDSNVEELSNSSSSINETFVMQTADETIIENSLDRTHSLSKTFCEEPPVQLNRGLNETYDTEAPSEASASRPSLDKEDTDAAALSSTFVTERNVDATFVKACGQADNDIRPLDTTYLSSAEHAEGANLPASTRNDTYTSVARANTADLNVTCDIVTEEIEEPATFLETPADENAFDVSFKVLICNQSTPMNPNVLNPASKLATKRPDQSRQASYPTRKAATSLRRELLAEIQRSGERKLDSTYNHSDRTDHARDNTKTNICAAYSENEIDVPPTNRYNTYRKSTLTAAANQCTSRNETAAAQKELPDQRKFYTFTKKGNNYVEKADSTDTNRNAEQTPRPNLDGTFCKPPPPKAQGRNMRKMLSKLPQFLQKSNPNLVSGSLKAGHTASGLPVGCISNIGYMKGSQPNIVQNIAEKSQLHPSKLHPYGKLKSGSEQRLLEMNVNANSQFPMKGLTAGSTESIESTQSAHSAPDLDDRLSTCSDSSSQNSCTRPAMNIEQLHQLVRMQEESLKQDSAVKPNIRVLENTWVEAKTDLPSPILKNGVGYNEMDRHAMLNTDLSMKCSSPIISPMGSSHALNNDGTSEDNVAKTKDEVTVSDKTEDPDQLVPKVESKTRLRQPTNWGTRSKPATVISGIPRPASRIPALRFARPNAKATQGDLRKGNTFLCMCRLTFHVYSVLRSP</sequence>
<feature type="region of interest" description="Disordered" evidence="1">
    <location>
        <begin position="292"/>
        <end position="313"/>
    </location>
</feature>
<feature type="region of interest" description="Disordered" evidence="1">
    <location>
        <begin position="557"/>
        <end position="582"/>
    </location>
</feature>
<dbReference type="AlphaFoldDB" id="A0A3L8DH43"/>
<proteinExistence type="predicted"/>
<evidence type="ECO:0000313" key="2">
    <source>
        <dbReference type="EMBL" id="RLU19502.1"/>
    </source>
</evidence>
<accession>A0A3L8DH43</accession>
<reference evidence="2" key="2">
    <citation type="submission" date="2018-07" db="EMBL/GenBank/DDBJ databases">
        <authorList>
            <person name="Mckenzie S.K."/>
            <person name="Kronauer D.J.C."/>
        </authorList>
    </citation>
    <scope>NUCLEOTIDE SEQUENCE</scope>
    <source>
        <strain evidence="2">Clonal line C1</strain>
    </source>
</reference>
<gene>
    <name evidence="2" type="ORF">DMN91_008059</name>
</gene>
<name>A0A3L8DH43_OOCBI</name>
<feature type="compositionally biased region" description="Polar residues" evidence="1">
    <location>
        <begin position="564"/>
        <end position="573"/>
    </location>
</feature>